<accession>A0A3F3GW26</accession>
<proteinExistence type="inferred from homology"/>
<keyword evidence="4 8" id="KW-0547">Nucleotide-binding</keyword>
<dbReference type="GO" id="GO:0046040">
    <property type="term" value="P:IMP metabolic process"/>
    <property type="evidence" value="ECO:0007669"/>
    <property type="project" value="TreeGrafter"/>
</dbReference>
<comment type="pathway">
    <text evidence="8 10">Purine metabolism; AMP biosynthesis via de novo pathway; AMP from IMP: step 1/2.</text>
</comment>
<dbReference type="UniPathway" id="UPA00075">
    <property type="reaction ID" value="UER00335"/>
</dbReference>
<feature type="binding site" description="in other chain" evidence="8">
    <location>
        <position position="222"/>
    </location>
    <ligand>
        <name>IMP</name>
        <dbReference type="ChEBI" id="CHEBI:58053"/>
        <note>ligand shared between dimeric partners</note>
    </ligand>
</feature>
<dbReference type="InterPro" id="IPR018220">
    <property type="entry name" value="Adenylosuccin_syn_GTP-bd"/>
</dbReference>
<name>A0A3F3GW26_9LACO</name>
<dbReference type="PROSITE" id="PS01266">
    <property type="entry name" value="ADENYLOSUCCIN_SYN_1"/>
    <property type="match status" value="1"/>
</dbReference>
<feature type="active site" evidence="9">
    <location>
        <position position="138"/>
    </location>
</feature>
<dbReference type="InterPro" id="IPR042109">
    <property type="entry name" value="Adenylosuccinate_synth_dom1"/>
</dbReference>
<comment type="similarity">
    <text evidence="8 10">Belongs to the adenylosuccinate synthetase family.</text>
</comment>
<evidence type="ECO:0000256" key="8">
    <source>
        <dbReference type="HAMAP-Rule" id="MF_00011"/>
    </source>
</evidence>
<feature type="binding site" evidence="8">
    <location>
        <begin position="329"/>
        <end position="331"/>
    </location>
    <ligand>
        <name>GTP</name>
        <dbReference type="ChEBI" id="CHEBI:37565"/>
    </ligand>
</feature>
<keyword evidence="8" id="KW-0963">Cytoplasm</keyword>
<feature type="binding site" description="in other chain" evidence="8">
    <location>
        <begin position="38"/>
        <end position="41"/>
    </location>
    <ligand>
        <name>IMP</name>
        <dbReference type="ChEBI" id="CHEBI:58053"/>
        <note>ligand shared between dimeric partners</note>
    </ligand>
</feature>
<organism evidence="11">
    <name type="scientific">Fructobacillus tropaeoli</name>
    <dbReference type="NCBI Taxonomy" id="709323"/>
    <lineage>
        <taxon>Bacteria</taxon>
        <taxon>Bacillati</taxon>
        <taxon>Bacillota</taxon>
        <taxon>Bacilli</taxon>
        <taxon>Lactobacillales</taxon>
        <taxon>Lactobacillaceae</taxon>
        <taxon>Fructobacillus</taxon>
    </lineage>
</organism>
<comment type="catalytic activity">
    <reaction evidence="8 10">
        <text>IMP + L-aspartate + GTP = N(6)-(1,2-dicarboxyethyl)-AMP + GDP + phosphate + 2 H(+)</text>
        <dbReference type="Rhea" id="RHEA:15753"/>
        <dbReference type="ChEBI" id="CHEBI:15378"/>
        <dbReference type="ChEBI" id="CHEBI:29991"/>
        <dbReference type="ChEBI" id="CHEBI:37565"/>
        <dbReference type="ChEBI" id="CHEBI:43474"/>
        <dbReference type="ChEBI" id="CHEBI:57567"/>
        <dbReference type="ChEBI" id="CHEBI:58053"/>
        <dbReference type="ChEBI" id="CHEBI:58189"/>
        <dbReference type="EC" id="6.3.4.4"/>
    </reaction>
</comment>
<feature type="binding site" evidence="8">
    <location>
        <begin position="40"/>
        <end position="42"/>
    </location>
    <ligand>
        <name>GTP</name>
        <dbReference type="ChEBI" id="CHEBI:37565"/>
    </ligand>
</feature>
<comment type="function">
    <text evidence="8">Plays an important role in the de novo pathway of purine nucleotide biosynthesis. Catalyzes the first committed step in the biosynthesis of AMP from IMP.</text>
</comment>
<dbReference type="Proteomes" id="UP000064514">
    <property type="component" value="Unassembled WGS sequence"/>
</dbReference>
<dbReference type="EC" id="6.3.4.4" evidence="8 10"/>
<evidence type="ECO:0000256" key="5">
    <source>
        <dbReference type="ARBA" id="ARBA00022755"/>
    </source>
</evidence>
<feature type="active site" description="Proton acceptor" evidence="8">
    <location>
        <position position="13"/>
    </location>
</feature>
<dbReference type="Gene3D" id="3.40.440.10">
    <property type="entry name" value="Adenylosuccinate Synthetase, subunit A, domain 1"/>
    <property type="match status" value="1"/>
</dbReference>
<dbReference type="InterPro" id="IPR042111">
    <property type="entry name" value="Adenylosuccinate_synth_dom3"/>
</dbReference>
<dbReference type="InterPro" id="IPR027417">
    <property type="entry name" value="P-loop_NTPase"/>
</dbReference>
<dbReference type="InterPro" id="IPR033128">
    <property type="entry name" value="Adenylosuccin_syn_Lys_AS"/>
</dbReference>
<dbReference type="CDD" id="cd03108">
    <property type="entry name" value="AdSS"/>
    <property type="match status" value="1"/>
</dbReference>
<feature type="binding site" evidence="8">
    <location>
        <begin position="411"/>
        <end position="413"/>
    </location>
    <ligand>
        <name>GTP</name>
        <dbReference type="ChEBI" id="CHEBI:37565"/>
    </ligand>
</feature>
<dbReference type="GO" id="GO:0004019">
    <property type="term" value="F:adenylosuccinate synthase activity"/>
    <property type="evidence" value="ECO:0007669"/>
    <property type="project" value="UniProtKB-UniRule"/>
</dbReference>
<sequence length="429" mass="47388">MSSIVIAGAQWGDEGKGKITDFLSQKADFVVRYAGGDNAGHTLVIDGKKLHVQLIPSGIFLPQVTNVIGTGVVVNPETLFNEINYLKENGVTVHNLKVSSRAQVIMPYHPLFDALQEGLKEEKIGTTHKGIGPAYQDKLDRIGIRIADLLEPKVLEKRLNQALKVKNLFLTKVYDREPLDFDEIFNQYKEYGEKLRPFVADTSYLINEALDNDKRVLFEGAQGIMLDIDHGTYPFVTSSNPIAGGAAVGAGIGPNRIDQVVGVAKVYCSRVGEGPFPTELFDEVGNTIRDVAHEYGVVTGRPRRIGWLDTVALRHAKRVSGLTQLSLNCLDVLSGFETVKVATHYKLDGQVIDHYPASEADLERCEPVYEELPGWSEDITKAKSLEDLPENARNYLKRVCEIVDLPLATFAVGPDRDATNVLTDLWESN</sequence>
<dbReference type="GO" id="GO:0005525">
    <property type="term" value="F:GTP binding"/>
    <property type="evidence" value="ECO:0007669"/>
    <property type="project" value="UniProtKB-UniRule"/>
</dbReference>
<comment type="cofactor">
    <cofactor evidence="8">
        <name>Mg(2+)</name>
        <dbReference type="ChEBI" id="CHEBI:18420"/>
    </cofactor>
    <text evidence="8">Binds 1 Mg(2+) ion per subunit.</text>
</comment>
<feature type="active site" description="Proton donor" evidence="8">
    <location>
        <position position="41"/>
    </location>
</feature>
<dbReference type="Pfam" id="PF00709">
    <property type="entry name" value="Adenylsucc_synt"/>
    <property type="match status" value="1"/>
</dbReference>
<protein>
    <recommendedName>
        <fullName evidence="8 10">Adenylosuccinate synthetase</fullName>
        <shortName evidence="8">AMPSase</shortName>
        <shortName evidence="8">AdSS</shortName>
        <ecNumber evidence="8 10">6.3.4.4</ecNumber>
    </recommendedName>
    <alternativeName>
        <fullName evidence="8">IMP--aspartate ligase</fullName>
    </alternativeName>
</protein>
<keyword evidence="2 8" id="KW-0436">Ligase</keyword>
<dbReference type="PANTHER" id="PTHR11846:SF0">
    <property type="entry name" value="ADENYLOSUCCINATE SYNTHETASE"/>
    <property type="match status" value="1"/>
</dbReference>
<dbReference type="InterPro" id="IPR042110">
    <property type="entry name" value="Adenylosuccinate_synth_dom2"/>
</dbReference>
<dbReference type="PANTHER" id="PTHR11846">
    <property type="entry name" value="ADENYLOSUCCINATE SYNTHETASE"/>
    <property type="match status" value="1"/>
</dbReference>
<feature type="binding site" evidence="8">
    <location>
        <position position="40"/>
    </location>
    <ligand>
        <name>Mg(2+)</name>
        <dbReference type="ChEBI" id="CHEBI:18420"/>
    </ligand>
</feature>
<dbReference type="RefSeq" id="WP_059393069.1">
    <property type="nucleotide sequence ID" value="NZ_DF968078.1"/>
</dbReference>
<evidence type="ECO:0000256" key="2">
    <source>
        <dbReference type="ARBA" id="ARBA00022598"/>
    </source>
</evidence>
<dbReference type="FunFam" id="1.10.300.10:FF:000001">
    <property type="entry name" value="Adenylosuccinate synthetase"/>
    <property type="match status" value="1"/>
</dbReference>
<gene>
    <name evidence="8 11" type="primary">purA</name>
    <name evidence="11" type="ORF">FTRO_0010740</name>
</gene>
<feature type="binding site" evidence="8">
    <location>
        <position position="303"/>
    </location>
    <ligand>
        <name>GTP</name>
        <dbReference type="ChEBI" id="CHEBI:37565"/>
    </ligand>
</feature>
<evidence type="ECO:0000256" key="10">
    <source>
        <dbReference type="RuleBase" id="RU000520"/>
    </source>
</evidence>
<feature type="binding site" description="in other chain" evidence="8">
    <location>
        <position position="301"/>
    </location>
    <ligand>
        <name>IMP</name>
        <dbReference type="ChEBI" id="CHEBI:58053"/>
        <note>ligand shared between dimeric partners</note>
    </ligand>
</feature>
<reference evidence="11" key="1">
    <citation type="journal article" date="2015" name="BMC Genomics">
        <title>Comparative genomics of Fructobacillus spp. and Leuconostoc spp. reveals niche-specific evolution of Fructobacillus spp.</title>
        <authorList>
            <person name="Endo A."/>
            <person name="Tanizawa Y."/>
            <person name="Tanaka N."/>
            <person name="Maeno S."/>
            <person name="Kumar H."/>
            <person name="Shiwa Y."/>
            <person name="Okada S."/>
            <person name="Yoshikawa H."/>
            <person name="Dicks L."/>
            <person name="Nakagawa J."/>
            <person name="Arita M."/>
        </authorList>
    </citation>
    <scope>NUCLEOTIDE SEQUENCE [LARGE SCALE GENOMIC DNA]</scope>
    <source>
        <strain evidence="11">F214-1</strain>
    </source>
</reference>
<dbReference type="NCBIfam" id="TIGR00184">
    <property type="entry name" value="purA"/>
    <property type="match status" value="1"/>
</dbReference>
<comment type="subunit">
    <text evidence="1 8">Homodimer.</text>
</comment>
<feature type="binding site" description="in other chain" evidence="8">
    <location>
        <position position="237"/>
    </location>
    <ligand>
        <name>IMP</name>
        <dbReference type="ChEBI" id="CHEBI:58053"/>
        <note>ligand shared between dimeric partners</note>
    </ligand>
</feature>
<feature type="binding site" evidence="8">
    <location>
        <position position="13"/>
    </location>
    <ligand>
        <name>Mg(2+)</name>
        <dbReference type="ChEBI" id="CHEBI:18420"/>
    </ligand>
</feature>
<evidence type="ECO:0000256" key="7">
    <source>
        <dbReference type="ARBA" id="ARBA00023134"/>
    </source>
</evidence>
<evidence type="ECO:0000256" key="9">
    <source>
        <dbReference type="PROSITE-ProRule" id="PRU10134"/>
    </source>
</evidence>
<dbReference type="EMBL" id="DF968078">
    <property type="protein sequence ID" value="GAP03531.1"/>
    <property type="molecule type" value="Genomic_DNA"/>
</dbReference>
<keyword evidence="3 8" id="KW-0479">Metal-binding</keyword>
<keyword evidence="6 8" id="KW-0460">Magnesium</keyword>
<evidence type="ECO:0000256" key="1">
    <source>
        <dbReference type="ARBA" id="ARBA00011738"/>
    </source>
</evidence>
<dbReference type="PROSITE" id="PS00513">
    <property type="entry name" value="ADENYLOSUCCIN_SYN_2"/>
    <property type="match status" value="1"/>
</dbReference>
<dbReference type="NCBIfam" id="NF002223">
    <property type="entry name" value="PRK01117.1"/>
    <property type="match status" value="1"/>
</dbReference>
<dbReference type="GO" id="GO:0000287">
    <property type="term" value="F:magnesium ion binding"/>
    <property type="evidence" value="ECO:0007669"/>
    <property type="project" value="UniProtKB-UniRule"/>
</dbReference>
<dbReference type="STRING" id="709323.GCA_001047135_00073"/>
<evidence type="ECO:0000256" key="3">
    <source>
        <dbReference type="ARBA" id="ARBA00022723"/>
    </source>
</evidence>
<feature type="binding site" description="in other chain" evidence="8">
    <location>
        <begin position="13"/>
        <end position="16"/>
    </location>
    <ligand>
        <name>IMP</name>
        <dbReference type="ChEBI" id="CHEBI:58053"/>
        <note>ligand shared between dimeric partners</note>
    </ligand>
</feature>
<comment type="subcellular location">
    <subcellularLocation>
        <location evidence="8">Cytoplasm</location>
    </subcellularLocation>
</comment>
<keyword evidence="7 8" id="KW-0342">GTP-binding</keyword>
<dbReference type="GO" id="GO:0005737">
    <property type="term" value="C:cytoplasm"/>
    <property type="evidence" value="ECO:0007669"/>
    <property type="project" value="UniProtKB-SubCell"/>
</dbReference>
<feature type="binding site" evidence="8">
    <location>
        <begin position="297"/>
        <end position="303"/>
    </location>
    <ligand>
        <name>substrate</name>
    </ligand>
</feature>
<dbReference type="Gene3D" id="1.10.300.10">
    <property type="entry name" value="Adenylosuccinate Synthetase, subunit A, domain 2"/>
    <property type="match status" value="1"/>
</dbReference>
<evidence type="ECO:0000313" key="11">
    <source>
        <dbReference type="EMBL" id="GAP03531.1"/>
    </source>
</evidence>
<evidence type="ECO:0000256" key="6">
    <source>
        <dbReference type="ARBA" id="ARBA00022842"/>
    </source>
</evidence>
<feature type="binding site" evidence="8">
    <location>
        <begin position="12"/>
        <end position="18"/>
    </location>
    <ligand>
        <name>GTP</name>
        <dbReference type="ChEBI" id="CHEBI:37565"/>
    </ligand>
</feature>
<dbReference type="GO" id="GO:0044208">
    <property type="term" value="P:'de novo' AMP biosynthetic process"/>
    <property type="evidence" value="ECO:0007669"/>
    <property type="project" value="UniProtKB-UniRule"/>
</dbReference>
<dbReference type="HAMAP" id="MF_00011">
    <property type="entry name" value="Adenylosucc_synth"/>
    <property type="match status" value="1"/>
</dbReference>
<dbReference type="SUPFAM" id="SSF52540">
    <property type="entry name" value="P-loop containing nucleoside triphosphate hydrolases"/>
    <property type="match status" value="1"/>
</dbReference>
<dbReference type="InterPro" id="IPR001114">
    <property type="entry name" value="Adenylosuccinate_synthetase"/>
</dbReference>
<dbReference type="Gene3D" id="3.90.170.10">
    <property type="entry name" value="Adenylosuccinate Synthetase, subunit A, domain 3"/>
    <property type="match status" value="1"/>
</dbReference>
<dbReference type="SMART" id="SM00788">
    <property type="entry name" value="Adenylsucc_synt"/>
    <property type="match status" value="1"/>
</dbReference>
<evidence type="ECO:0000256" key="4">
    <source>
        <dbReference type="ARBA" id="ARBA00022741"/>
    </source>
</evidence>
<dbReference type="AlphaFoldDB" id="A0A3F3GW26"/>
<feature type="binding site" evidence="8">
    <location>
        <position position="141"/>
    </location>
    <ligand>
        <name>IMP</name>
        <dbReference type="ChEBI" id="CHEBI:58053"/>
        <note>ligand shared between dimeric partners</note>
    </ligand>
</feature>
<dbReference type="FunFam" id="3.90.170.10:FF:000001">
    <property type="entry name" value="Adenylosuccinate synthetase"/>
    <property type="match status" value="1"/>
</dbReference>
<keyword evidence="5 8" id="KW-0658">Purine biosynthesis</keyword>
<feature type="binding site" description="in other chain" evidence="8">
    <location>
        <position position="127"/>
    </location>
    <ligand>
        <name>IMP</name>
        <dbReference type="ChEBI" id="CHEBI:58053"/>
        <note>ligand shared between dimeric partners</note>
    </ligand>
</feature>